<dbReference type="Proteomes" id="UP000054032">
    <property type="component" value="Unassembled WGS sequence"/>
</dbReference>
<dbReference type="AlphaFoldDB" id="W6ZD93"/>
<dbReference type="GeneID" id="19127305"/>
<keyword evidence="3" id="KW-1185">Reference proteome</keyword>
<gene>
    <name evidence="2" type="ORF">COCMIDRAFT_88580</name>
</gene>
<sequence>MNTHQWLIEHCPLGATGNEMDPVAGPTGNSDTQETPIWPQRLLVRVDSHHSTQDTPDSLHSSNESRESEEETAPSSTPATLDTQDHYELHPSIISSIEALLQDSDNDNEPVDLLTPSSPQSYPISLAEQQTMILHQDLISLFIHHRIAATTFSAPSPSALLATEEMETLMSHYETNLISPLYSGISTRIHTSILYTAYIISDRTFFPRSPFTSLAFSYLSPQRYLVSRLRYQRVSSEMLVVFQNSQTLMRELEAVMWGRRRYLRRLRRYPEVVARTIWMLDPTVTHRWVGPLVL</sequence>
<evidence type="ECO:0000256" key="1">
    <source>
        <dbReference type="SAM" id="MobiDB-lite"/>
    </source>
</evidence>
<reference evidence="2 3" key="1">
    <citation type="journal article" date="2013" name="PLoS Genet.">
        <title>Comparative genome structure, secondary metabolite, and effector coding capacity across Cochliobolus pathogens.</title>
        <authorList>
            <person name="Condon B.J."/>
            <person name="Leng Y."/>
            <person name="Wu D."/>
            <person name="Bushley K.E."/>
            <person name="Ohm R.A."/>
            <person name="Otillar R."/>
            <person name="Martin J."/>
            <person name="Schackwitz W."/>
            <person name="Grimwood J."/>
            <person name="MohdZainudin N."/>
            <person name="Xue C."/>
            <person name="Wang R."/>
            <person name="Manning V.A."/>
            <person name="Dhillon B."/>
            <person name="Tu Z.J."/>
            <person name="Steffenson B.J."/>
            <person name="Salamov A."/>
            <person name="Sun H."/>
            <person name="Lowry S."/>
            <person name="LaButti K."/>
            <person name="Han J."/>
            <person name="Copeland A."/>
            <person name="Lindquist E."/>
            <person name="Barry K."/>
            <person name="Schmutz J."/>
            <person name="Baker S.E."/>
            <person name="Ciuffetti L.M."/>
            <person name="Grigoriev I.V."/>
            <person name="Zhong S."/>
            <person name="Turgeon B.G."/>
        </authorList>
    </citation>
    <scope>NUCLEOTIDE SEQUENCE [LARGE SCALE GENOMIC DNA]</scope>
    <source>
        <strain evidence="2 3">ATCC 44560</strain>
    </source>
</reference>
<proteinExistence type="predicted"/>
<accession>W6ZD93</accession>
<dbReference type="RefSeq" id="XP_007685513.1">
    <property type="nucleotide sequence ID" value="XM_007687323.1"/>
</dbReference>
<evidence type="ECO:0000313" key="2">
    <source>
        <dbReference type="EMBL" id="EUC47955.1"/>
    </source>
</evidence>
<dbReference type="KEGG" id="bor:COCMIDRAFT_88580"/>
<feature type="region of interest" description="Disordered" evidence="1">
    <location>
        <begin position="47"/>
        <end position="83"/>
    </location>
</feature>
<dbReference type="EMBL" id="KI963946">
    <property type="protein sequence ID" value="EUC47955.1"/>
    <property type="molecule type" value="Genomic_DNA"/>
</dbReference>
<evidence type="ECO:0000313" key="3">
    <source>
        <dbReference type="Proteomes" id="UP000054032"/>
    </source>
</evidence>
<name>W6ZD93_COCMI</name>
<feature type="region of interest" description="Disordered" evidence="1">
    <location>
        <begin position="13"/>
        <end position="35"/>
    </location>
</feature>
<organism evidence="2 3">
    <name type="scientific">Bipolaris oryzae ATCC 44560</name>
    <dbReference type="NCBI Taxonomy" id="930090"/>
    <lineage>
        <taxon>Eukaryota</taxon>
        <taxon>Fungi</taxon>
        <taxon>Dikarya</taxon>
        <taxon>Ascomycota</taxon>
        <taxon>Pezizomycotina</taxon>
        <taxon>Dothideomycetes</taxon>
        <taxon>Pleosporomycetidae</taxon>
        <taxon>Pleosporales</taxon>
        <taxon>Pleosporineae</taxon>
        <taxon>Pleosporaceae</taxon>
        <taxon>Bipolaris</taxon>
    </lineage>
</organism>
<protein>
    <submittedName>
        <fullName evidence="2">Uncharacterized protein</fullName>
    </submittedName>
</protein>
<dbReference type="HOGENOM" id="CLU_956420_0_0_1"/>
<dbReference type="OrthoDB" id="3692963at2759"/>